<dbReference type="OrthoDB" id="2738218at2759"/>
<keyword evidence="1" id="KW-0479">Metal-binding</keyword>
<keyword evidence="7" id="KW-1185">Reference proteome</keyword>
<dbReference type="Pfam" id="PF01753">
    <property type="entry name" value="zf-MYND"/>
    <property type="match status" value="1"/>
</dbReference>
<evidence type="ECO:0000313" key="7">
    <source>
        <dbReference type="Proteomes" id="UP000230002"/>
    </source>
</evidence>
<dbReference type="EMBL" id="AYKW01000014">
    <property type="protein sequence ID" value="PIL30608.1"/>
    <property type="molecule type" value="Genomic_DNA"/>
</dbReference>
<gene>
    <name evidence="6" type="ORF">GSI_07309</name>
</gene>
<keyword evidence="2 4" id="KW-0863">Zinc-finger</keyword>
<proteinExistence type="predicted"/>
<sequence>MERYSFEDSVTVRTALVGVCDGCKADPDKTGIKLKKCTGCSAVWYCSKKCQTEAWPLHRTMCREQSKKSSTHELGFSSNASLANAIKLWGNIHVWALQTIVDGTAHRIGGGVDDHLENQRAVIVVLTQKKHTDPSDRENPAKAFQLGEVYLVHKDQREFLSTQWSHLEAYCKTMTDNMRAKLSEEESRAFAGFIPAAFHFYTTGMVSFNQYPLYRLRAHGGGPSYNYPRTEEETMTCIEVGYHCGGLVNQGLVLRAPEGDDNAALPEFGVYKKTGKKSWGWGHAKGWKWYESEDYKPLAEIFRRYHQLLAHRNYERVLSSALLQRIALMKVWQR</sequence>
<evidence type="ECO:0000256" key="2">
    <source>
        <dbReference type="ARBA" id="ARBA00022771"/>
    </source>
</evidence>
<name>A0A2G8SAH9_9APHY</name>
<reference evidence="6 7" key="1">
    <citation type="journal article" date="2015" name="Sci. Rep.">
        <title>Chromosome-level genome map provides insights into diverse defense mechanisms in the medicinal fungus Ganoderma sinense.</title>
        <authorList>
            <person name="Zhu Y."/>
            <person name="Xu J."/>
            <person name="Sun C."/>
            <person name="Zhou S."/>
            <person name="Xu H."/>
            <person name="Nelson D.R."/>
            <person name="Qian J."/>
            <person name="Song J."/>
            <person name="Luo H."/>
            <person name="Xiang L."/>
            <person name="Li Y."/>
            <person name="Xu Z."/>
            <person name="Ji A."/>
            <person name="Wang L."/>
            <person name="Lu S."/>
            <person name="Hayward A."/>
            <person name="Sun W."/>
            <person name="Li X."/>
            <person name="Schwartz D.C."/>
            <person name="Wang Y."/>
            <person name="Chen S."/>
        </authorList>
    </citation>
    <scope>NUCLEOTIDE SEQUENCE [LARGE SCALE GENOMIC DNA]</scope>
    <source>
        <strain evidence="6 7">ZZ0214-1</strain>
    </source>
</reference>
<accession>A0A2G8SAH9</accession>
<evidence type="ECO:0000256" key="1">
    <source>
        <dbReference type="ARBA" id="ARBA00022723"/>
    </source>
</evidence>
<protein>
    <recommendedName>
        <fullName evidence="5">MYND-type domain-containing protein</fullName>
    </recommendedName>
</protein>
<comment type="caution">
    <text evidence="6">The sequence shown here is derived from an EMBL/GenBank/DDBJ whole genome shotgun (WGS) entry which is preliminary data.</text>
</comment>
<evidence type="ECO:0000259" key="5">
    <source>
        <dbReference type="PROSITE" id="PS50865"/>
    </source>
</evidence>
<dbReference type="AlphaFoldDB" id="A0A2G8SAH9"/>
<organism evidence="6 7">
    <name type="scientific">Ganoderma sinense ZZ0214-1</name>
    <dbReference type="NCBI Taxonomy" id="1077348"/>
    <lineage>
        <taxon>Eukaryota</taxon>
        <taxon>Fungi</taxon>
        <taxon>Dikarya</taxon>
        <taxon>Basidiomycota</taxon>
        <taxon>Agaricomycotina</taxon>
        <taxon>Agaricomycetes</taxon>
        <taxon>Polyporales</taxon>
        <taxon>Polyporaceae</taxon>
        <taxon>Ganoderma</taxon>
    </lineage>
</organism>
<keyword evidence="3" id="KW-0862">Zinc</keyword>
<feature type="domain" description="MYND-type" evidence="5">
    <location>
        <begin position="20"/>
        <end position="62"/>
    </location>
</feature>
<dbReference type="InterPro" id="IPR002893">
    <property type="entry name" value="Znf_MYND"/>
</dbReference>
<dbReference type="PROSITE" id="PS50865">
    <property type="entry name" value="ZF_MYND_2"/>
    <property type="match status" value="1"/>
</dbReference>
<dbReference type="SUPFAM" id="SSF144232">
    <property type="entry name" value="HIT/MYND zinc finger-like"/>
    <property type="match status" value="1"/>
</dbReference>
<evidence type="ECO:0000256" key="3">
    <source>
        <dbReference type="ARBA" id="ARBA00022833"/>
    </source>
</evidence>
<dbReference type="GO" id="GO:0008270">
    <property type="term" value="F:zinc ion binding"/>
    <property type="evidence" value="ECO:0007669"/>
    <property type="project" value="UniProtKB-KW"/>
</dbReference>
<evidence type="ECO:0000256" key="4">
    <source>
        <dbReference type="PROSITE-ProRule" id="PRU00134"/>
    </source>
</evidence>
<evidence type="ECO:0000313" key="6">
    <source>
        <dbReference type="EMBL" id="PIL30608.1"/>
    </source>
</evidence>
<dbReference type="Gene3D" id="6.10.140.2220">
    <property type="match status" value="1"/>
</dbReference>
<dbReference type="PROSITE" id="PS01360">
    <property type="entry name" value="ZF_MYND_1"/>
    <property type="match status" value="1"/>
</dbReference>
<dbReference type="Proteomes" id="UP000230002">
    <property type="component" value="Unassembled WGS sequence"/>
</dbReference>